<organism evidence="15 16">
    <name type="scientific">Maioricimonas rarisocia</name>
    <dbReference type="NCBI Taxonomy" id="2528026"/>
    <lineage>
        <taxon>Bacteria</taxon>
        <taxon>Pseudomonadati</taxon>
        <taxon>Planctomycetota</taxon>
        <taxon>Planctomycetia</taxon>
        <taxon>Planctomycetales</taxon>
        <taxon>Planctomycetaceae</taxon>
        <taxon>Maioricimonas</taxon>
    </lineage>
</organism>
<gene>
    <name evidence="15" type="primary">fabF_2</name>
    <name evidence="15" type="ORF">Mal4_09340</name>
</gene>
<comment type="catalytic activity">
    <reaction evidence="11">
        <text>a fatty acyl-[ACP] + malonyl-[ACP] + H(+) = a 3-oxoacyl-[ACP] + holo-[ACP] + CO2</text>
        <dbReference type="Rhea" id="RHEA:22836"/>
        <dbReference type="Rhea" id="RHEA-COMP:9623"/>
        <dbReference type="Rhea" id="RHEA-COMP:9685"/>
        <dbReference type="Rhea" id="RHEA-COMP:9916"/>
        <dbReference type="Rhea" id="RHEA-COMP:14125"/>
        <dbReference type="ChEBI" id="CHEBI:15378"/>
        <dbReference type="ChEBI" id="CHEBI:16526"/>
        <dbReference type="ChEBI" id="CHEBI:64479"/>
        <dbReference type="ChEBI" id="CHEBI:78449"/>
        <dbReference type="ChEBI" id="CHEBI:78776"/>
        <dbReference type="ChEBI" id="CHEBI:138651"/>
    </reaction>
</comment>
<dbReference type="Pfam" id="PF00109">
    <property type="entry name" value="ketoacyl-synt"/>
    <property type="match status" value="1"/>
</dbReference>
<evidence type="ECO:0000256" key="6">
    <source>
        <dbReference type="ARBA" id="ARBA00022679"/>
    </source>
</evidence>
<dbReference type="GO" id="GO:0006633">
    <property type="term" value="P:fatty acid biosynthetic process"/>
    <property type="evidence" value="ECO:0007669"/>
    <property type="project" value="UniProtKB-UniRule"/>
</dbReference>
<reference evidence="15 16" key="1">
    <citation type="submission" date="2019-02" db="EMBL/GenBank/DDBJ databases">
        <title>Deep-cultivation of Planctomycetes and their phenomic and genomic characterization uncovers novel biology.</title>
        <authorList>
            <person name="Wiegand S."/>
            <person name="Jogler M."/>
            <person name="Boedeker C."/>
            <person name="Pinto D."/>
            <person name="Vollmers J."/>
            <person name="Rivas-Marin E."/>
            <person name="Kohn T."/>
            <person name="Peeters S.H."/>
            <person name="Heuer A."/>
            <person name="Rast P."/>
            <person name="Oberbeckmann S."/>
            <person name="Bunk B."/>
            <person name="Jeske O."/>
            <person name="Meyerdierks A."/>
            <person name="Storesund J.E."/>
            <person name="Kallscheuer N."/>
            <person name="Luecker S."/>
            <person name="Lage O.M."/>
            <person name="Pohl T."/>
            <person name="Merkel B.J."/>
            <person name="Hornburger P."/>
            <person name="Mueller R.-W."/>
            <person name="Bruemmer F."/>
            <person name="Labrenz M."/>
            <person name="Spormann A.M."/>
            <person name="Op den Camp H."/>
            <person name="Overmann J."/>
            <person name="Amann R."/>
            <person name="Jetten M.S.M."/>
            <person name="Mascher T."/>
            <person name="Medema M.H."/>
            <person name="Devos D.P."/>
            <person name="Kaster A.-K."/>
            <person name="Ovreas L."/>
            <person name="Rohde M."/>
            <person name="Galperin M.Y."/>
            <person name="Jogler C."/>
        </authorList>
    </citation>
    <scope>NUCLEOTIDE SEQUENCE [LARGE SCALE GENOMIC DNA]</scope>
    <source>
        <strain evidence="15 16">Mal4</strain>
    </source>
</reference>
<evidence type="ECO:0000259" key="14">
    <source>
        <dbReference type="PROSITE" id="PS52004"/>
    </source>
</evidence>
<evidence type="ECO:0000313" key="16">
    <source>
        <dbReference type="Proteomes" id="UP000320496"/>
    </source>
</evidence>
<name>A0A517Z2E9_9PLAN</name>
<dbReference type="InterPro" id="IPR016039">
    <property type="entry name" value="Thiolase-like"/>
</dbReference>
<dbReference type="EMBL" id="CP036275">
    <property type="protein sequence ID" value="QDU36646.1"/>
    <property type="molecule type" value="Genomic_DNA"/>
</dbReference>
<dbReference type="InterPro" id="IPR020841">
    <property type="entry name" value="PKS_Beta-ketoAc_synthase_dom"/>
</dbReference>
<evidence type="ECO:0000256" key="9">
    <source>
        <dbReference type="ARBA" id="ARBA00023160"/>
    </source>
</evidence>
<keyword evidence="8" id="KW-0443">Lipid metabolism</keyword>
<proteinExistence type="inferred from homology"/>
<evidence type="ECO:0000256" key="4">
    <source>
        <dbReference type="ARBA" id="ARBA00014657"/>
    </source>
</evidence>
<keyword evidence="5 11" id="KW-0444">Lipid biosynthesis</keyword>
<dbReference type="InterPro" id="IPR017568">
    <property type="entry name" value="3-oxoacyl-ACP_synth-2"/>
</dbReference>
<dbReference type="Gene3D" id="3.40.47.10">
    <property type="match status" value="1"/>
</dbReference>
<protein>
    <recommendedName>
        <fullName evidence="4 11">3-oxoacyl-[acyl-carrier-protein] synthase 2</fullName>
        <ecNumber evidence="3 11">2.3.1.179</ecNumber>
    </recommendedName>
</protein>
<dbReference type="PROSITE" id="PS52004">
    <property type="entry name" value="KS3_2"/>
    <property type="match status" value="1"/>
</dbReference>
<dbReference type="OrthoDB" id="292158at2"/>
<comment type="catalytic activity">
    <reaction evidence="11">
        <text>(9Z)-hexadecenoyl-[ACP] + malonyl-[ACP] + H(+) = 3-oxo-(11Z)-octadecenoyl-[ACP] + holo-[ACP] + CO2</text>
        <dbReference type="Rhea" id="RHEA:55040"/>
        <dbReference type="Rhea" id="RHEA-COMP:9623"/>
        <dbReference type="Rhea" id="RHEA-COMP:9685"/>
        <dbReference type="Rhea" id="RHEA-COMP:10800"/>
        <dbReference type="Rhea" id="RHEA-COMP:14074"/>
        <dbReference type="ChEBI" id="CHEBI:15378"/>
        <dbReference type="ChEBI" id="CHEBI:16526"/>
        <dbReference type="ChEBI" id="CHEBI:64479"/>
        <dbReference type="ChEBI" id="CHEBI:78449"/>
        <dbReference type="ChEBI" id="CHEBI:83989"/>
        <dbReference type="ChEBI" id="CHEBI:138538"/>
        <dbReference type="EC" id="2.3.1.179"/>
    </reaction>
</comment>
<dbReference type="AlphaFoldDB" id="A0A517Z2E9"/>
<dbReference type="NCBIfam" id="NF004970">
    <property type="entry name" value="PRK06333.1"/>
    <property type="match status" value="1"/>
</dbReference>
<evidence type="ECO:0000256" key="1">
    <source>
        <dbReference type="ARBA" id="ARBA00005194"/>
    </source>
</evidence>
<feature type="domain" description="Ketosynthase family 3 (KS3)" evidence="14">
    <location>
        <begin position="2"/>
        <end position="412"/>
    </location>
</feature>
<dbReference type="Pfam" id="PF02801">
    <property type="entry name" value="Ketoacyl-synt_C"/>
    <property type="match status" value="1"/>
</dbReference>
<dbReference type="InterPro" id="IPR014031">
    <property type="entry name" value="Ketoacyl_synth_C"/>
</dbReference>
<dbReference type="NCBIfam" id="TIGR03150">
    <property type="entry name" value="fabF"/>
    <property type="match status" value="1"/>
</dbReference>
<evidence type="ECO:0000256" key="3">
    <source>
        <dbReference type="ARBA" id="ARBA00012356"/>
    </source>
</evidence>
<dbReference type="SMART" id="SM00825">
    <property type="entry name" value="PKS_KS"/>
    <property type="match status" value="1"/>
</dbReference>
<dbReference type="KEGG" id="mri:Mal4_09340"/>
<comment type="pathway">
    <text evidence="1 11">Lipid metabolism; fatty acid biosynthesis.</text>
</comment>
<keyword evidence="7" id="KW-0276">Fatty acid metabolism</keyword>
<dbReference type="NCBIfam" id="NF005589">
    <property type="entry name" value="PRK07314.1"/>
    <property type="match status" value="1"/>
</dbReference>
<keyword evidence="10 11" id="KW-0012">Acyltransferase</keyword>
<evidence type="ECO:0000256" key="7">
    <source>
        <dbReference type="ARBA" id="ARBA00022832"/>
    </source>
</evidence>
<dbReference type="EC" id="2.3.1.179" evidence="3 11"/>
<dbReference type="InterPro" id="IPR014030">
    <property type="entry name" value="Ketoacyl_synth_N"/>
</dbReference>
<sequence>MTRRVVVTGLGVATALGCEVGELWDKLCAGKSGVGNIRRFDVANFKVRFGGEITHFNLADHLDLKEKEIKRLDRFAQFSLAAADKAIRQSGMDFTQGDPYRYGVLVGSGVGGLNEIEMQHSTLYDRGPIRVSPFLIPKMMVNAGSGNISVYWQLRGPNSAVATACASATNAIGDAFKLIQNDMADVMVTGGSEAAVTPMGVSGFARMHALSTRNDAPHQASRPFDRDRDGFVISEGAGMVVIEELEHARARGATILAEVLGYGMSADGTHITAPDPEGRGAARAMLGALRDARLEPDRIDYINAHGTSTPLGDKAETVAIKTVFGESAKKLAVSSTKSHLGHLLGASGGVEFVISTLALQHQVAPPTINLENPDPECDLDYVPNEPRPMTVRNVMSNSFGFGGHNACLVLGHLAD</sequence>
<dbReference type="PANTHER" id="PTHR11712">
    <property type="entry name" value="POLYKETIDE SYNTHASE-RELATED"/>
    <property type="match status" value="1"/>
</dbReference>
<evidence type="ECO:0000256" key="10">
    <source>
        <dbReference type="ARBA" id="ARBA00023315"/>
    </source>
</evidence>
<dbReference type="CDD" id="cd00834">
    <property type="entry name" value="KAS_I_II"/>
    <property type="match status" value="1"/>
</dbReference>
<dbReference type="InterPro" id="IPR000794">
    <property type="entry name" value="Beta-ketoacyl_synthase"/>
</dbReference>
<dbReference type="FunFam" id="3.40.47.10:FF:000009">
    <property type="entry name" value="3-oxoacyl-[acyl-carrier-protein] synthase 2"/>
    <property type="match status" value="1"/>
</dbReference>
<evidence type="ECO:0000256" key="12">
    <source>
        <dbReference type="PIRSR" id="PIRSR000447-1"/>
    </source>
</evidence>
<dbReference type="SUPFAM" id="SSF53901">
    <property type="entry name" value="Thiolase-like"/>
    <property type="match status" value="2"/>
</dbReference>
<dbReference type="PROSITE" id="PS51257">
    <property type="entry name" value="PROKAR_LIPOPROTEIN"/>
    <property type="match status" value="1"/>
</dbReference>
<dbReference type="PIRSF" id="PIRSF000447">
    <property type="entry name" value="KAS_II"/>
    <property type="match status" value="1"/>
</dbReference>
<dbReference type="PROSITE" id="PS00606">
    <property type="entry name" value="KS3_1"/>
    <property type="match status" value="1"/>
</dbReference>
<dbReference type="PANTHER" id="PTHR11712:SF336">
    <property type="entry name" value="3-OXOACYL-[ACYL-CARRIER-PROTEIN] SYNTHASE, MITOCHONDRIAL"/>
    <property type="match status" value="1"/>
</dbReference>
<evidence type="ECO:0000256" key="2">
    <source>
        <dbReference type="ARBA" id="ARBA00008467"/>
    </source>
</evidence>
<evidence type="ECO:0000313" key="15">
    <source>
        <dbReference type="EMBL" id="QDU36646.1"/>
    </source>
</evidence>
<dbReference type="GO" id="GO:0004315">
    <property type="term" value="F:3-oxoacyl-[acyl-carrier-protein] synthase activity"/>
    <property type="evidence" value="ECO:0007669"/>
    <property type="project" value="UniProtKB-UniRule"/>
</dbReference>
<evidence type="ECO:0000256" key="8">
    <source>
        <dbReference type="ARBA" id="ARBA00023098"/>
    </source>
</evidence>
<comment type="function">
    <text evidence="11">Involved in the type II fatty acid elongation cycle. Catalyzes the elongation of a wide range of acyl-ACP by the addition of two carbons from malonyl-ACP to an acyl acceptor. Can efficiently catalyze the conversion of palmitoleoyl-ACP (cis-hexadec-9-enoyl-ACP) to cis-vaccenoyl-ACP (cis-octadec-11-enoyl-ACP), an essential step in the thermal regulation of fatty acid composition.</text>
</comment>
<feature type="active site" description="For beta-ketoacyl synthase activity" evidence="12">
    <location>
        <position position="165"/>
    </location>
</feature>
<accession>A0A517Z2E9</accession>
<keyword evidence="6 11" id="KW-0808">Transferase</keyword>
<comment type="similarity">
    <text evidence="2 11 13">Belongs to the thiolase-like superfamily. Beta-ketoacyl-ACP synthases family.</text>
</comment>
<evidence type="ECO:0000256" key="11">
    <source>
        <dbReference type="PIRNR" id="PIRNR000447"/>
    </source>
</evidence>
<dbReference type="RefSeq" id="WP_145367285.1">
    <property type="nucleotide sequence ID" value="NZ_CP036275.1"/>
</dbReference>
<dbReference type="InterPro" id="IPR018201">
    <property type="entry name" value="Ketoacyl_synth_AS"/>
</dbReference>
<dbReference type="UniPathway" id="UPA00094"/>
<evidence type="ECO:0000256" key="5">
    <source>
        <dbReference type="ARBA" id="ARBA00022516"/>
    </source>
</evidence>
<keyword evidence="9 11" id="KW-0275">Fatty acid biosynthesis</keyword>
<keyword evidence="16" id="KW-1185">Reference proteome</keyword>
<dbReference type="GO" id="GO:0005829">
    <property type="term" value="C:cytosol"/>
    <property type="evidence" value="ECO:0007669"/>
    <property type="project" value="TreeGrafter"/>
</dbReference>
<dbReference type="Proteomes" id="UP000320496">
    <property type="component" value="Chromosome"/>
</dbReference>
<evidence type="ECO:0000256" key="13">
    <source>
        <dbReference type="RuleBase" id="RU003694"/>
    </source>
</evidence>